<protein>
    <recommendedName>
        <fullName evidence="6">PIN domain-like protein</fullName>
    </recommendedName>
</protein>
<evidence type="ECO:0000259" key="2">
    <source>
        <dbReference type="SMART" id="SM00484"/>
    </source>
</evidence>
<feature type="domain" description="XPG N-terminal" evidence="3">
    <location>
        <begin position="1"/>
        <end position="113"/>
    </location>
</feature>
<name>A0ABR2YIJ6_9CHLO</name>
<evidence type="ECO:0000256" key="1">
    <source>
        <dbReference type="SAM" id="MobiDB-lite"/>
    </source>
</evidence>
<dbReference type="InterPro" id="IPR006086">
    <property type="entry name" value="XPG-I_dom"/>
</dbReference>
<dbReference type="EMBL" id="JALJOT010000011">
    <property type="protein sequence ID" value="KAK9905956.1"/>
    <property type="molecule type" value="Genomic_DNA"/>
</dbReference>
<dbReference type="PANTHER" id="PTHR11081">
    <property type="entry name" value="FLAP ENDONUCLEASE FAMILY MEMBER"/>
    <property type="match status" value="1"/>
</dbReference>
<feature type="region of interest" description="Disordered" evidence="1">
    <location>
        <begin position="526"/>
        <end position="545"/>
    </location>
</feature>
<dbReference type="Pfam" id="PF00867">
    <property type="entry name" value="XPG_I"/>
    <property type="match status" value="1"/>
</dbReference>
<evidence type="ECO:0008006" key="6">
    <source>
        <dbReference type="Google" id="ProtNLM"/>
    </source>
</evidence>
<feature type="region of interest" description="Disordered" evidence="1">
    <location>
        <begin position="584"/>
        <end position="679"/>
    </location>
</feature>
<feature type="compositionally biased region" description="Basic and acidic residues" evidence="1">
    <location>
        <begin position="526"/>
        <end position="535"/>
    </location>
</feature>
<accession>A0ABR2YIJ6</accession>
<dbReference type="SMART" id="SM00485">
    <property type="entry name" value="XPGN"/>
    <property type="match status" value="1"/>
</dbReference>
<dbReference type="InterPro" id="IPR006084">
    <property type="entry name" value="XPG/Rad2"/>
</dbReference>
<dbReference type="Proteomes" id="UP001491310">
    <property type="component" value="Unassembled WGS sequence"/>
</dbReference>
<gene>
    <name evidence="4" type="ORF">WJX75_009484</name>
</gene>
<dbReference type="CDD" id="cd09869">
    <property type="entry name" value="PIN_GEN1"/>
    <property type="match status" value="1"/>
</dbReference>
<dbReference type="InterPro" id="IPR029060">
    <property type="entry name" value="PIN-like_dom_sf"/>
</dbReference>
<evidence type="ECO:0000313" key="5">
    <source>
        <dbReference type="Proteomes" id="UP001491310"/>
    </source>
</evidence>
<dbReference type="SUPFAM" id="SSF88723">
    <property type="entry name" value="PIN domain-like"/>
    <property type="match status" value="1"/>
</dbReference>
<comment type="caution">
    <text evidence="4">The sequence shown here is derived from an EMBL/GenBank/DDBJ whole genome shotgun (WGS) entry which is preliminary data.</text>
</comment>
<dbReference type="InterPro" id="IPR006085">
    <property type="entry name" value="XPG_DNA_repair_N"/>
</dbReference>
<organism evidence="4 5">
    <name type="scientific">Coccomyxa subellipsoidea</name>
    <dbReference type="NCBI Taxonomy" id="248742"/>
    <lineage>
        <taxon>Eukaryota</taxon>
        <taxon>Viridiplantae</taxon>
        <taxon>Chlorophyta</taxon>
        <taxon>core chlorophytes</taxon>
        <taxon>Trebouxiophyceae</taxon>
        <taxon>Trebouxiophyceae incertae sedis</taxon>
        <taxon>Coccomyxaceae</taxon>
        <taxon>Coccomyxa</taxon>
    </lineage>
</organism>
<reference evidence="4 5" key="1">
    <citation type="journal article" date="2024" name="Nat. Commun.">
        <title>Phylogenomics reveals the evolutionary origins of lichenization in chlorophyte algae.</title>
        <authorList>
            <person name="Puginier C."/>
            <person name="Libourel C."/>
            <person name="Otte J."/>
            <person name="Skaloud P."/>
            <person name="Haon M."/>
            <person name="Grisel S."/>
            <person name="Petersen M."/>
            <person name="Berrin J.G."/>
            <person name="Delaux P.M."/>
            <person name="Dal Grande F."/>
            <person name="Keller J."/>
        </authorList>
    </citation>
    <scope>NUCLEOTIDE SEQUENCE [LARGE SCALE GENOMIC DNA]</scope>
    <source>
        <strain evidence="4 5">SAG 216-7</strain>
    </source>
</reference>
<keyword evidence="5" id="KW-1185">Reference proteome</keyword>
<sequence length="760" mass="82793">MGVSDLWNLLRSEGMVREYNCETDGQLAQKKVAEKLEGKIVAVDVSLWTCQALTQAALQEVYPTEEARVVKVAFDRIINHLRFGCTPVGVLDGEAPEEKLETLQARFFSRFNRAGGGGGNSHFEHLCSLTAQLFQAMGLWVVQAPGEAEAVCAALDRAGHVDACVTKDSDALLFGAQTLFQTIKPVTCTPNECKLSCVGMGDVRAYIGIEEGGELALTAIALLTGGDYHMGGAEGVGQKQALAVVKHLLQGRTSDANVLDGLAEMLAQSPEEHAEVLKHDKCTGCKRCGHEGGMKSRIKNHSTRNPCECCTPAHDGTCRERAGNSCGCAFHRLETLRVVYKAIHKAQESPDFLAKAAAAEDAYREQTEEAAEAIAEFAEQHDLAPHQRLTWRHRPNVPKVARLVQRCDLPWKEQVTRGKLMGLLMEWDASNPSTQAEFVPTELMKMHGSQGMSHEDKSWRHLMSWKRTSFGSTEDVEMDRERLTEKNKSVEYRCLRFATVRDNWPELLSAYERKRVEAADKAAKKEARKAAKEGRAAPQQTAAQSREIARMAATMQAFLQPQRKQQPATKSGTGNVTAHLIAESGSGCDRGLGDLRPSASGRGGDAVGREKRRRMPVSADAAPERHGSGPAEPSDPGRAAGQERAAPGGQQATAEFSIRRRPALPAAGGRGRGRRPAAAAGTLQIERFLQKQPASPDGRCSVEREIEELLQSRGTQPRPCAAEQTPHLRVGRHFDFVTPSTEGDIVVDLLTPPSSQQAGE</sequence>
<proteinExistence type="predicted"/>
<feature type="domain" description="XPG-I" evidence="2">
    <location>
        <begin position="135"/>
        <end position="200"/>
    </location>
</feature>
<evidence type="ECO:0000259" key="3">
    <source>
        <dbReference type="SMART" id="SM00485"/>
    </source>
</evidence>
<evidence type="ECO:0000313" key="4">
    <source>
        <dbReference type="EMBL" id="KAK9905956.1"/>
    </source>
</evidence>
<dbReference type="PRINTS" id="PR00853">
    <property type="entry name" value="XPGRADSUPER"/>
</dbReference>
<dbReference type="Pfam" id="PF00752">
    <property type="entry name" value="XPG_N"/>
    <property type="match status" value="1"/>
</dbReference>
<dbReference type="PANTHER" id="PTHR11081:SF59">
    <property type="entry name" value="FI23547P1"/>
    <property type="match status" value="1"/>
</dbReference>
<dbReference type="Gene3D" id="3.40.50.1010">
    <property type="entry name" value="5'-nuclease"/>
    <property type="match status" value="1"/>
</dbReference>
<dbReference type="SMART" id="SM00484">
    <property type="entry name" value="XPGI"/>
    <property type="match status" value="1"/>
</dbReference>